<evidence type="ECO:0000313" key="24">
    <source>
        <dbReference type="Proteomes" id="UP000214973"/>
    </source>
</evidence>
<comment type="catalytic activity">
    <reaction evidence="8">
        <text>2-oxo-dATP + H2O = 2-oxo-dAMP + diphosphate + H(+)</text>
        <dbReference type="Rhea" id="RHEA:31583"/>
        <dbReference type="ChEBI" id="CHEBI:15377"/>
        <dbReference type="ChEBI" id="CHEBI:15378"/>
        <dbReference type="ChEBI" id="CHEBI:33019"/>
        <dbReference type="ChEBI" id="CHEBI:63212"/>
        <dbReference type="ChEBI" id="CHEBI:77897"/>
        <dbReference type="EC" id="3.6.1.56"/>
    </reaction>
    <physiologicalReaction direction="left-to-right" evidence="8">
        <dbReference type="Rhea" id="RHEA:31584"/>
    </physiologicalReaction>
</comment>
<dbReference type="CDD" id="cd03427">
    <property type="entry name" value="NUDIX_MTH1_Nudt1"/>
    <property type="match status" value="1"/>
</dbReference>
<evidence type="ECO:0000256" key="3">
    <source>
        <dbReference type="ARBA" id="ARBA00011245"/>
    </source>
</evidence>
<dbReference type="PANTHER" id="PTHR43758:SF2">
    <property type="entry name" value="OXIDIZED PURINE NUCLEOSIDE TRIPHOSPHATE HYDROLASE"/>
    <property type="match status" value="1"/>
</dbReference>
<dbReference type="PROSITE" id="PS51462">
    <property type="entry name" value="NUDIX"/>
    <property type="match status" value="1"/>
</dbReference>
<evidence type="ECO:0000256" key="11">
    <source>
        <dbReference type="ARBA" id="ARBA00026103"/>
    </source>
</evidence>
<evidence type="ECO:0000256" key="1">
    <source>
        <dbReference type="ARBA" id="ARBA00001946"/>
    </source>
</evidence>
<dbReference type="EC" id="3.6.1.56" evidence="11"/>
<name>A0A239ZUG5_9FIRM</name>
<comment type="catalytic activity">
    <reaction evidence="9">
        <text>8-oxo-dGTP + H2O = 8-oxo-dGMP + diphosphate + H(+)</text>
        <dbReference type="Rhea" id="RHEA:31575"/>
        <dbReference type="ChEBI" id="CHEBI:15377"/>
        <dbReference type="ChEBI" id="CHEBI:15378"/>
        <dbReference type="ChEBI" id="CHEBI:33019"/>
        <dbReference type="ChEBI" id="CHEBI:63224"/>
        <dbReference type="ChEBI" id="CHEBI:77896"/>
    </reaction>
    <physiologicalReaction direction="left-to-right" evidence="9">
        <dbReference type="Rhea" id="RHEA:31576"/>
    </physiologicalReaction>
</comment>
<dbReference type="InterPro" id="IPR020084">
    <property type="entry name" value="NUDIX_hydrolase_CS"/>
</dbReference>
<keyword evidence="4" id="KW-0479">Metal-binding</keyword>
<gene>
    <name evidence="23" type="primary">mutX</name>
    <name evidence="23" type="ORF">SAMEA44547418_01756</name>
</gene>
<evidence type="ECO:0000256" key="5">
    <source>
        <dbReference type="ARBA" id="ARBA00022801"/>
    </source>
</evidence>
<dbReference type="SUPFAM" id="SSF55811">
    <property type="entry name" value="Nudix"/>
    <property type="match status" value="1"/>
</dbReference>
<evidence type="ECO:0000256" key="4">
    <source>
        <dbReference type="ARBA" id="ARBA00022723"/>
    </source>
</evidence>
<dbReference type="Gene3D" id="3.90.79.10">
    <property type="entry name" value="Nucleoside Triphosphate Pyrophosphohydrolase"/>
    <property type="match status" value="1"/>
</dbReference>
<dbReference type="AlphaFoldDB" id="A0A239ZUG5"/>
<evidence type="ECO:0000256" key="10">
    <source>
        <dbReference type="ARBA" id="ARBA00024596"/>
    </source>
</evidence>
<keyword evidence="24" id="KW-1185">Reference proteome</keyword>
<comment type="catalytic activity">
    <reaction evidence="10">
        <text>2-oxo-ATP + H2O = 2-oxo-AMP + diphosphate + H(+)</text>
        <dbReference type="Rhea" id="RHEA:67392"/>
        <dbReference type="ChEBI" id="CHEBI:15377"/>
        <dbReference type="ChEBI" id="CHEBI:15378"/>
        <dbReference type="ChEBI" id="CHEBI:33019"/>
        <dbReference type="ChEBI" id="CHEBI:71395"/>
        <dbReference type="ChEBI" id="CHEBI:172878"/>
    </reaction>
    <physiologicalReaction direction="left-to-right" evidence="10">
        <dbReference type="Rhea" id="RHEA:67393"/>
    </physiologicalReaction>
</comment>
<comment type="similarity">
    <text evidence="2">Belongs to the Nudix hydrolase family.</text>
</comment>
<feature type="domain" description="Nudix hydrolase" evidence="22">
    <location>
        <begin position="1"/>
        <end position="130"/>
    </location>
</feature>
<comment type="subunit">
    <text evidence="3">Monomer.</text>
</comment>
<evidence type="ECO:0000256" key="17">
    <source>
        <dbReference type="ARBA" id="ARBA00032071"/>
    </source>
</evidence>
<evidence type="ECO:0000256" key="20">
    <source>
        <dbReference type="ARBA" id="ARBA00049032"/>
    </source>
</evidence>
<comment type="catalytic activity">
    <reaction evidence="19">
        <text>O(6)-methyl-dGTP + H2O = O(6)-methyl-dGMP + diphosphate + H(+)</text>
        <dbReference type="Rhea" id="RHEA:67600"/>
        <dbReference type="ChEBI" id="CHEBI:15377"/>
        <dbReference type="ChEBI" id="CHEBI:15378"/>
        <dbReference type="ChEBI" id="CHEBI:33019"/>
        <dbReference type="ChEBI" id="CHEBI:169974"/>
        <dbReference type="ChEBI" id="CHEBI:169975"/>
    </reaction>
    <physiologicalReaction direction="left-to-right" evidence="19">
        <dbReference type="Rhea" id="RHEA:67601"/>
    </physiologicalReaction>
</comment>
<proteinExistence type="inferred from homology"/>
<evidence type="ECO:0000256" key="13">
    <source>
        <dbReference type="ARBA" id="ARBA00029673"/>
    </source>
</evidence>
<dbReference type="InterPro" id="IPR003563">
    <property type="entry name" value="8ODP"/>
</dbReference>
<dbReference type="PANTHER" id="PTHR43758">
    <property type="entry name" value="7,8-DIHYDRO-8-OXOGUANINE TRIPHOSPHATASE"/>
    <property type="match status" value="1"/>
</dbReference>
<evidence type="ECO:0000256" key="19">
    <source>
        <dbReference type="ARBA" id="ARBA00048894"/>
    </source>
</evidence>
<evidence type="ECO:0000256" key="2">
    <source>
        <dbReference type="ARBA" id="ARBA00005582"/>
    </source>
</evidence>
<comment type="function">
    <text evidence="21">Oxidized purine nucleoside triphosphate hydrolase which is a prominent sanitizer of the oxidized nucleotide pool. Catalyzes the hydrolysis of 2-oxo-dATP (2-hydroxy-dATP) into 2-oxo-dAMP. Also has a significant hydrolase activity toward 2-oxo-ATP, 8-oxo-dGTP and 8-oxo-dATP. Through the hydrolysis of oxidized purine nucleoside triphosphates, prevents their incorporation into DNA and the subsequent transversions A:T to C:G and G:C to T:A. Also catalyzes the hydrolysis of methylated purine nucleoside triphosphate preventing their integration into DNA. Through this antimutagenic activity protects cells from oxidative stress.</text>
</comment>
<reference evidence="23 24" key="1">
    <citation type="submission" date="2017-06" db="EMBL/GenBank/DDBJ databases">
        <authorList>
            <consortium name="Pathogen Informatics"/>
        </authorList>
    </citation>
    <scope>NUCLEOTIDE SEQUENCE [LARGE SCALE GENOMIC DNA]</scope>
    <source>
        <strain evidence="23 24">NCTC12018</strain>
    </source>
</reference>
<comment type="catalytic activity">
    <reaction evidence="18">
        <text>N(6)-methyl-ATP + H2O = N(6)-methyl-AMP + diphosphate + H(+)</text>
        <dbReference type="Rhea" id="RHEA:67608"/>
        <dbReference type="ChEBI" id="CHEBI:15377"/>
        <dbReference type="ChEBI" id="CHEBI:15378"/>
        <dbReference type="ChEBI" id="CHEBI:33019"/>
        <dbReference type="ChEBI" id="CHEBI:144842"/>
        <dbReference type="ChEBI" id="CHEBI:172873"/>
    </reaction>
    <physiologicalReaction direction="left-to-right" evidence="18">
        <dbReference type="Rhea" id="RHEA:67609"/>
    </physiologicalReaction>
</comment>
<organism evidence="23 24">
    <name type="scientific">Veillonella rodentium</name>
    <dbReference type="NCBI Taxonomy" id="248315"/>
    <lineage>
        <taxon>Bacteria</taxon>
        <taxon>Bacillati</taxon>
        <taxon>Bacillota</taxon>
        <taxon>Negativicutes</taxon>
        <taxon>Veillonellales</taxon>
        <taxon>Veillonellaceae</taxon>
        <taxon>Veillonella</taxon>
    </lineage>
</organism>
<dbReference type="KEGG" id="vrm:44547418_01756"/>
<dbReference type="GO" id="GO:0005737">
    <property type="term" value="C:cytoplasm"/>
    <property type="evidence" value="ECO:0007669"/>
    <property type="project" value="TreeGrafter"/>
</dbReference>
<evidence type="ECO:0000256" key="6">
    <source>
        <dbReference type="ARBA" id="ARBA00022842"/>
    </source>
</evidence>
<dbReference type="GO" id="GO:0106431">
    <property type="term" value="F:N6-methyl-(d)ATP hydrolase activity"/>
    <property type="evidence" value="ECO:0007669"/>
    <property type="project" value="RHEA"/>
</dbReference>
<dbReference type="GO" id="GO:0106433">
    <property type="term" value="F:O6-methyl-dGTP hydrolase activity"/>
    <property type="evidence" value="ECO:0007669"/>
    <property type="project" value="RHEA"/>
</dbReference>
<dbReference type="EMBL" id="LT906470">
    <property type="protein sequence ID" value="SNV74851.1"/>
    <property type="molecule type" value="Genomic_DNA"/>
</dbReference>
<sequence>MRPTTLVFPIDEDNRILLGRKKRGFGADKYNGFGGKLNPGESFRACAVRELFEESGLSAREEDLECVALFDFQFPFDESLTHVSYVYFLRTFTGIVAETDEMEPHWFKPEDVPYAHMWDGDRRWLPMLLENKKLKGPIVFARDNSTVDKMDLTAMESVMESEHLARIDLYINE</sequence>
<dbReference type="GO" id="GO:0042262">
    <property type="term" value="P:DNA protection"/>
    <property type="evidence" value="ECO:0007669"/>
    <property type="project" value="InterPro"/>
</dbReference>
<dbReference type="GO" id="GO:0008828">
    <property type="term" value="F:dATP diphosphatase activity"/>
    <property type="evidence" value="ECO:0007669"/>
    <property type="project" value="UniProtKB-EC"/>
</dbReference>
<comment type="catalytic activity">
    <reaction evidence="20">
        <text>N(6)-methyl-dATP + H2O = N(6)-methyl-dAMP + diphosphate + H(+)</text>
        <dbReference type="Rhea" id="RHEA:67604"/>
        <dbReference type="ChEBI" id="CHEBI:15377"/>
        <dbReference type="ChEBI" id="CHEBI:15378"/>
        <dbReference type="ChEBI" id="CHEBI:33019"/>
        <dbReference type="ChEBI" id="CHEBI:169976"/>
        <dbReference type="ChEBI" id="CHEBI:172872"/>
    </reaction>
    <physiologicalReaction direction="left-to-right" evidence="20">
        <dbReference type="Rhea" id="RHEA:67605"/>
    </physiologicalReaction>
</comment>
<evidence type="ECO:0000256" key="16">
    <source>
        <dbReference type="ARBA" id="ARBA00031927"/>
    </source>
</evidence>
<dbReference type="RefSeq" id="WP_095066546.1">
    <property type="nucleotide sequence ID" value="NZ_LT906470.1"/>
</dbReference>
<dbReference type="GO" id="GO:0106378">
    <property type="term" value="F:2-hydroxy-dATP hydrolase activity"/>
    <property type="evidence" value="ECO:0007669"/>
    <property type="project" value="RHEA"/>
</dbReference>
<evidence type="ECO:0000259" key="22">
    <source>
        <dbReference type="PROSITE" id="PS51462"/>
    </source>
</evidence>
<evidence type="ECO:0000256" key="18">
    <source>
        <dbReference type="ARBA" id="ARBA00048002"/>
    </source>
</evidence>
<evidence type="ECO:0000256" key="9">
    <source>
        <dbReference type="ARBA" id="ARBA00024486"/>
    </source>
</evidence>
<evidence type="ECO:0000256" key="14">
    <source>
        <dbReference type="ARBA" id="ARBA00030634"/>
    </source>
</evidence>
<accession>A0A239ZUG5</accession>
<keyword evidence="6" id="KW-0460">Magnesium</keyword>
<evidence type="ECO:0000256" key="8">
    <source>
        <dbReference type="ARBA" id="ARBA00024459"/>
    </source>
</evidence>
<keyword evidence="5 23" id="KW-0378">Hydrolase</keyword>
<dbReference type="Pfam" id="PF00293">
    <property type="entry name" value="NUDIX"/>
    <property type="match status" value="1"/>
</dbReference>
<evidence type="ECO:0000256" key="21">
    <source>
        <dbReference type="ARBA" id="ARBA00053094"/>
    </source>
</evidence>
<protein>
    <recommendedName>
        <fullName evidence="12">Oxidized purine nucleoside triphosphate hydrolase</fullName>
        <ecNumber evidence="11">3.6.1.56</ecNumber>
    </recommendedName>
    <alternativeName>
        <fullName evidence="16">2-hydroxy-dATP diphosphatase</fullName>
    </alternativeName>
    <alternativeName>
        <fullName evidence="15">7,8-dihydro-8-oxoguanine triphosphatase</fullName>
    </alternativeName>
    <alternativeName>
        <fullName evidence="14">8-oxo-dGTPase</fullName>
    </alternativeName>
    <alternativeName>
        <fullName evidence="17">Methylated purine nucleoside triphosphate hydrolase</fullName>
    </alternativeName>
    <alternativeName>
        <fullName evidence="13">Nucleoside diphosphate-linked moiety X motif 1</fullName>
    </alternativeName>
</protein>
<dbReference type="Proteomes" id="UP000214973">
    <property type="component" value="Chromosome 1"/>
</dbReference>
<comment type="catalytic activity">
    <reaction evidence="7">
        <text>8-oxo-dATP + H2O = 8-oxo-dAMP + diphosphate + H(+)</text>
        <dbReference type="Rhea" id="RHEA:65396"/>
        <dbReference type="ChEBI" id="CHEBI:15377"/>
        <dbReference type="ChEBI" id="CHEBI:15378"/>
        <dbReference type="ChEBI" id="CHEBI:33019"/>
        <dbReference type="ChEBI" id="CHEBI:71361"/>
        <dbReference type="ChEBI" id="CHEBI:172871"/>
    </reaction>
    <physiologicalReaction direction="left-to-right" evidence="7">
        <dbReference type="Rhea" id="RHEA:65397"/>
    </physiologicalReaction>
</comment>
<evidence type="ECO:0000256" key="7">
    <source>
        <dbReference type="ARBA" id="ARBA00024448"/>
    </source>
</evidence>
<evidence type="ECO:0000256" key="12">
    <source>
        <dbReference type="ARBA" id="ARBA00026218"/>
    </source>
</evidence>
<dbReference type="GO" id="GO:0035539">
    <property type="term" value="F:8-oxo-7,8-dihydrodeoxyguanosine triphosphate pyrophosphatase activity"/>
    <property type="evidence" value="ECO:0007669"/>
    <property type="project" value="RHEA"/>
</dbReference>
<dbReference type="InterPro" id="IPR000086">
    <property type="entry name" value="NUDIX_hydrolase_dom"/>
</dbReference>
<dbReference type="PROSITE" id="PS00893">
    <property type="entry name" value="NUDIX_BOX"/>
    <property type="match status" value="1"/>
</dbReference>
<evidence type="ECO:0000313" key="23">
    <source>
        <dbReference type="EMBL" id="SNV74851.1"/>
    </source>
</evidence>
<dbReference type="PRINTS" id="PR01403">
    <property type="entry name" value="8OXTPHPHTASE"/>
</dbReference>
<dbReference type="GO" id="GO:0106377">
    <property type="term" value="F:2-hydroxy-ATP hydrolase activity"/>
    <property type="evidence" value="ECO:0007669"/>
    <property type="project" value="RHEA"/>
</dbReference>
<dbReference type="GO" id="GO:0046872">
    <property type="term" value="F:metal ion binding"/>
    <property type="evidence" value="ECO:0007669"/>
    <property type="project" value="UniProtKB-KW"/>
</dbReference>
<comment type="cofactor">
    <cofactor evidence="1">
        <name>Mg(2+)</name>
        <dbReference type="ChEBI" id="CHEBI:18420"/>
    </cofactor>
</comment>
<dbReference type="InterPro" id="IPR015797">
    <property type="entry name" value="NUDIX_hydrolase-like_dom_sf"/>
</dbReference>
<dbReference type="GO" id="GO:0008413">
    <property type="term" value="F:8-oxo-7,8-dihydroguanosine triphosphate pyrophosphatase activity"/>
    <property type="evidence" value="ECO:0007669"/>
    <property type="project" value="InterPro"/>
</dbReference>
<evidence type="ECO:0000256" key="15">
    <source>
        <dbReference type="ARBA" id="ARBA00030682"/>
    </source>
</evidence>